<protein>
    <submittedName>
        <fullName evidence="3">Uncharacterized protein</fullName>
    </submittedName>
</protein>
<proteinExistence type="predicted"/>
<keyword evidence="2" id="KW-0812">Transmembrane</keyword>
<gene>
    <name evidence="3" type="ORF">AFUS01_LOCUS44045</name>
</gene>
<dbReference type="EMBL" id="CAJVCH010570280">
    <property type="protein sequence ID" value="CAG7834550.1"/>
    <property type="molecule type" value="Genomic_DNA"/>
</dbReference>
<evidence type="ECO:0000313" key="3">
    <source>
        <dbReference type="EMBL" id="CAG7834550.1"/>
    </source>
</evidence>
<dbReference type="AlphaFoldDB" id="A0A8J2LJB0"/>
<evidence type="ECO:0000256" key="2">
    <source>
        <dbReference type="SAM" id="Phobius"/>
    </source>
</evidence>
<dbReference type="Proteomes" id="UP000708208">
    <property type="component" value="Unassembled WGS sequence"/>
</dbReference>
<evidence type="ECO:0000313" key="4">
    <source>
        <dbReference type="Proteomes" id="UP000708208"/>
    </source>
</evidence>
<accession>A0A8J2LJB0</accession>
<evidence type="ECO:0000256" key="1">
    <source>
        <dbReference type="SAM" id="MobiDB-lite"/>
    </source>
</evidence>
<feature type="transmembrane region" description="Helical" evidence="2">
    <location>
        <begin position="6"/>
        <end position="22"/>
    </location>
</feature>
<name>A0A8J2LJB0_9HEXA</name>
<keyword evidence="2" id="KW-1133">Transmembrane helix</keyword>
<keyword evidence="2" id="KW-0472">Membrane</keyword>
<reference evidence="3" key="1">
    <citation type="submission" date="2021-06" db="EMBL/GenBank/DDBJ databases">
        <authorList>
            <person name="Hodson N. C."/>
            <person name="Mongue J. A."/>
            <person name="Jaron S. K."/>
        </authorList>
    </citation>
    <scope>NUCLEOTIDE SEQUENCE</scope>
</reference>
<sequence length="267" mass="29731">MRQEDQYFLIIWGSIFTVGFVLRKMNPMLQRNSTNVGSSTVISVQTDVSVGLSTILVTGRGMKTVATTTSGATSKSEEMRLLVETLPRIPSAAPIVNRVSSTPKSAQRAINCPDVRHHISDVSYACEEELVNRNSKNKFLIFHFPQLKEELIMNDSDWSKLVFIVGGIITVGVLYKLLQVFIGRCRTNARDNNSEMGFHLEGAREDRKDLMPEVNQTATQGSSLSNNNYHQQHSRKSSDTGRGLASAVSQLPTFARKVRVVRGGWEK</sequence>
<feature type="region of interest" description="Disordered" evidence="1">
    <location>
        <begin position="214"/>
        <end position="242"/>
    </location>
</feature>
<keyword evidence="4" id="KW-1185">Reference proteome</keyword>
<organism evidence="3 4">
    <name type="scientific">Allacma fusca</name>
    <dbReference type="NCBI Taxonomy" id="39272"/>
    <lineage>
        <taxon>Eukaryota</taxon>
        <taxon>Metazoa</taxon>
        <taxon>Ecdysozoa</taxon>
        <taxon>Arthropoda</taxon>
        <taxon>Hexapoda</taxon>
        <taxon>Collembola</taxon>
        <taxon>Symphypleona</taxon>
        <taxon>Sminthuridae</taxon>
        <taxon>Allacma</taxon>
    </lineage>
</organism>
<feature type="compositionally biased region" description="Polar residues" evidence="1">
    <location>
        <begin position="214"/>
        <end position="231"/>
    </location>
</feature>
<comment type="caution">
    <text evidence="3">The sequence shown here is derived from an EMBL/GenBank/DDBJ whole genome shotgun (WGS) entry which is preliminary data.</text>
</comment>
<feature type="transmembrane region" description="Helical" evidence="2">
    <location>
        <begin position="161"/>
        <end position="182"/>
    </location>
</feature>